<evidence type="ECO:0000259" key="1">
    <source>
        <dbReference type="Pfam" id="PF12867"/>
    </source>
</evidence>
<reference evidence="2" key="1">
    <citation type="submission" date="2020-04" db="EMBL/GenBank/DDBJ databases">
        <authorList>
            <person name="Zhang T."/>
        </authorList>
    </citation>
    <scope>NUCLEOTIDE SEQUENCE</scope>
    <source>
        <strain evidence="2">HKST-UBA01</strain>
    </source>
</reference>
<accession>A0A956M3J0</accession>
<feature type="domain" description="DinB-like" evidence="1">
    <location>
        <begin position="16"/>
        <end position="155"/>
    </location>
</feature>
<gene>
    <name evidence="2" type="ORF">KC729_21710</name>
</gene>
<evidence type="ECO:0000313" key="3">
    <source>
        <dbReference type="Proteomes" id="UP000697710"/>
    </source>
</evidence>
<dbReference type="SUPFAM" id="SSF109854">
    <property type="entry name" value="DinB/YfiT-like putative metalloenzymes"/>
    <property type="match status" value="1"/>
</dbReference>
<dbReference type="Pfam" id="PF12867">
    <property type="entry name" value="DinB_2"/>
    <property type="match status" value="1"/>
</dbReference>
<proteinExistence type="predicted"/>
<dbReference type="InterPro" id="IPR034660">
    <property type="entry name" value="DinB/YfiT-like"/>
</dbReference>
<evidence type="ECO:0000313" key="2">
    <source>
        <dbReference type="EMBL" id="MCA9730313.1"/>
    </source>
</evidence>
<dbReference type="EMBL" id="JAGQHR010001104">
    <property type="protein sequence ID" value="MCA9730313.1"/>
    <property type="molecule type" value="Genomic_DNA"/>
</dbReference>
<sequence>MTAPEADVRRLVHALQGAPGEIVRITQDHTDSALRMRPGPDAWSAHEILAHLRACADVWGDWVHRMLAENHARIRYFSPRSVMTKEEYTKPPFREVLGIFAQERAELVRSLEVLGPADWSREGIFTAKTAPKRIPTVYGTVFAMENHESRHLEQLRRTVG</sequence>
<organism evidence="2 3">
    <name type="scientific">Eiseniibacteriota bacterium</name>
    <dbReference type="NCBI Taxonomy" id="2212470"/>
    <lineage>
        <taxon>Bacteria</taxon>
        <taxon>Candidatus Eiseniibacteriota</taxon>
    </lineage>
</organism>
<comment type="caution">
    <text evidence="2">The sequence shown here is derived from an EMBL/GenBank/DDBJ whole genome shotgun (WGS) entry which is preliminary data.</text>
</comment>
<dbReference type="Proteomes" id="UP000697710">
    <property type="component" value="Unassembled WGS sequence"/>
</dbReference>
<name>A0A956M3J0_UNCEI</name>
<dbReference type="AlphaFoldDB" id="A0A956M3J0"/>
<dbReference type="Gene3D" id="1.20.120.450">
    <property type="entry name" value="dinb family like domain"/>
    <property type="match status" value="1"/>
</dbReference>
<protein>
    <submittedName>
        <fullName evidence="2">DinB family protein</fullName>
    </submittedName>
</protein>
<reference evidence="2" key="2">
    <citation type="journal article" date="2021" name="Microbiome">
        <title>Successional dynamics and alternative stable states in a saline activated sludge microbial community over 9 years.</title>
        <authorList>
            <person name="Wang Y."/>
            <person name="Ye J."/>
            <person name="Ju F."/>
            <person name="Liu L."/>
            <person name="Boyd J.A."/>
            <person name="Deng Y."/>
            <person name="Parks D.H."/>
            <person name="Jiang X."/>
            <person name="Yin X."/>
            <person name="Woodcroft B.J."/>
            <person name="Tyson G.W."/>
            <person name="Hugenholtz P."/>
            <person name="Polz M.F."/>
            <person name="Zhang T."/>
        </authorList>
    </citation>
    <scope>NUCLEOTIDE SEQUENCE</scope>
    <source>
        <strain evidence="2">HKST-UBA01</strain>
    </source>
</reference>
<dbReference type="InterPro" id="IPR024775">
    <property type="entry name" value="DinB-like"/>
</dbReference>